<evidence type="ECO:0000313" key="3">
    <source>
        <dbReference type="Proteomes" id="UP001597106"/>
    </source>
</evidence>
<dbReference type="EMBL" id="JBHTJW010000003">
    <property type="protein sequence ID" value="MFD0930463.1"/>
    <property type="molecule type" value="Genomic_DNA"/>
</dbReference>
<evidence type="ECO:0008006" key="4">
    <source>
        <dbReference type="Google" id="ProtNLM"/>
    </source>
</evidence>
<keyword evidence="3" id="KW-1185">Reference proteome</keyword>
<evidence type="ECO:0000313" key="2">
    <source>
        <dbReference type="EMBL" id="MFD0930463.1"/>
    </source>
</evidence>
<dbReference type="Gene3D" id="3.40.190.10">
    <property type="entry name" value="Periplasmic binding protein-like II"/>
    <property type="match status" value="1"/>
</dbReference>
<sequence>MFTLNKLLLAVAGTLMAGQVFAVPVTPDDIKSAKQNGSLHEAWISGASAPTYNVFQGFAAGCDPDTLSFFHDQTTTNAVRPGSAGDNLGYACKRGGTVSVLYHTIAGGSYNAFAPHVDGVKLTRLKNLNSLSNNGCVAGPTIRVNDNQTAVRVYRTCATGVGATLNDNAPTLPAGGFSDVEAQLFGKDVSAVGSQAPANVGQVFGVAVSAPLYRALQTAQKIAKNTDALDPGFDPENAPSISSAQYTALITGTYTDWNNIVPRATWDNIIGSNKTAQIRIGRRVDTSGTQASSNAFFLKNPCNGDPAILGALPPQSAASAASLEVPTYIVTEDSSTSSLKSKFKNSTSTQEDDYVIGIMSLENNWRTEVNTARNGYRFIKVDGIHPEMPQAGKTYAAQEAVNGVLVDVTTTKYDPNARFNAANGQYGFHMEMVSFVANSAAGTFGETVIGEIVGAFAGLACADVPRGLTLNPLAGSSCVAGEEVAKMTRSGNNCQANQMLF</sequence>
<evidence type="ECO:0000256" key="1">
    <source>
        <dbReference type="SAM" id="SignalP"/>
    </source>
</evidence>
<name>A0ABW3GJD7_9PROT</name>
<accession>A0ABW3GJD7</accession>
<keyword evidence="1" id="KW-0732">Signal</keyword>
<dbReference type="Proteomes" id="UP001597106">
    <property type="component" value="Unassembled WGS sequence"/>
</dbReference>
<reference evidence="3" key="1">
    <citation type="journal article" date="2019" name="Int. J. Syst. Evol. Microbiol.">
        <title>The Global Catalogue of Microorganisms (GCM) 10K type strain sequencing project: providing services to taxonomists for standard genome sequencing and annotation.</title>
        <authorList>
            <consortium name="The Broad Institute Genomics Platform"/>
            <consortium name="The Broad Institute Genome Sequencing Center for Infectious Disease"/>
            <person name="Wu L."/>
            <person name="Ma J."/>
        </authorList>
    </citation>
    <scope>NUCLEOTIDE SEQUENCE [LARGE SCALE GENOMIC DNA]</scope>
    <source>
        <strain evidence="3">CCUG 59685</strain>
    </source>
</reference>
<proteinExistence type="predicted"/>
<organism evidence="2 3">
    <name type="scientific">Methylophilus glucosoxydans</name>
    <dbReference type="NCBI Taxonomy" id="752553"/>
    <lineage>
        <taxon>Bacteria</taxon>
        <taxon>Pseudomonadati</taxon>
        <taxon>Pseudomonadota</taxon>
        <taxon>Betaproteobacteria</taxon>
        <taxon>Nitrosomonadales</taxon>
        <taxon>Methylophilaceae</taxon>
        <taxon>Methylophilus</taxon>
    </lineage>
</organism>
<feature type="signal peptide" evidence="1">
    <location>
        <begin position="1"/>
        <end position="22"/>
    </location>
</feature>
<dbReference type="RefSeq" id="WP_194747427.1">
    <property type="nucleotide sequence ID" value="NZ_JBHTJW010000003.1"/>
</dbReference>
<protein>
    <recommendedName>
        <fullName evidence="4">PBP domain-containing protein</fullName>
    </recommendedName>
</protein>
<comment type="caution">
    <text evidence="2">The sequence shown here is derived from an EMBL/GenBank/DDBJ whole genome shotgun (WGS) entry which is preliminary data.</text>
</comment>
<feature type="chain" id="PRO_5045968451" description="PBP domain-containing protein" evidence="1">
    <location>
        <begin position="23"/>
        <end position="501"/>
    </location>
</feature>
<gene>
    <name evidence="2" type="ORF">ACFQ1T_11825</name>
</gene>